<evidence type="ECO:0000256" key="2">
    <source>
        <dbReference type="ARBA" id="ARBA00022475"/>
    </source>
</evidence>
<evidence type="ECO:0000256" key="3">
    <source>
        <dbReference type="ARBA" id="ARBA00022679"/>
    </source>
</evidence>
<dbReference type="GO" id="GO:0016758">
    <property type="term" value="F:hexosyltransferase activity"/>
    <property type="evidence" value="ECO:0007669"/>
    <property type="project" value="InterPro"/>
</dbReference>
<dbReference type="EMBL" id="CADIKI010000022">
    <property type="protein sequence ID" value="CAB3805942.1"/>
    <property type="molecule type" value="Genomic_DNA"/>
</dbReference>
<feature type="transmembrane region" description="Helical" evidence="9">
    <location>
        <begin position="202"/>
        <end position="223"/>
    </location>
</feature>
<proteinExistence type="inferred from homology"/>
<dbReference type="Proteomes" id="UP000494252">
    <property type="component" value="Unassembled WGS sequence"/>
</dbReference>
<comment type="subcellular location">
    <subcellularLocation>
        <location evidence="1">Cell membrane</location>
        <topology evidence="1">Multi-pass membrane protein</topology>
    </subcellularLocation>
</comment>
<keyword evidence="5 9" id="KW-1133">Transmembrane helix</keyword>
<keyword evidence="11" id="KW-1185">Reference proteome</keyword>
<keyword evidence="3" id="KW-0808">Transferase</keyword>
<organism evidence="10 11">
    <name type="scientific">Paraburkholderia fynbosensis</name>
    <dbReference type="NCBI Taxonomy" id="1200993"/>
    <lineage>
        <taxon>Bacteria</taxon>
        <taxon>Pseudomonadati</taxon>
        <taxon>Pseudomonadota</taxon>
        <taxon>Betaproteobacteria</taxon>
        <taxon>Burkholderiales</taxon>
        <taxon>Burkholderiaceae</taxon>
        <taxon>Paraburkholderia</taxon>
    </lineage>
</organism>
<dbReference type="InterPro" id="IPR018584">
    <property type="entry name" value="GT87"/>
</dbReference>
<keyword evidence="6 9" id="KW-0472">Membrane</keyword>
<feature type="transmembrane region" description="Helical" evidence="9">
    <location>
        <begin position="229"/>
        <end position="250"/>
    </location>
</feature>
<keyword evidence="2" id="KW-1003">Cell membrane</keyword>
<keyword evidence="4 9" id="KW-0812">Transmembrane</keyword>
<evidence type="ECO:0000256" key="4">
    <source>
        <dbReference type="ARBA" id="ARBA00022692"/>
    </source>
</evidence>
<feature type="transmembrane region" description="Helical" evidence="9">
    <location>
        <begin position="110"/>
        <end position="131"/>
    </location>
</feature>
<evidence type="ECO:0000313" key="10">
    <source>
        <dbReference type="EMBL" id="CAB3805942.1"/>
    </source>
</evidence>
<feature type="transmembrane region" description="Helical" evidence="9">
    <location>
        <begin position="407"/>
        <end position="427"/>
    </location>
</feature>
<name>A0A6J5GW89_9BURK</name>
<evidence type="ECO:0000256" key="7">
    <source>
        <dbReference type="ARBA" id="ARBA00024033"/>
    </source>
</evidence>
<feature type="transmembrane region" description="Helical" evidence="9">
    <location>
        <begin position="303"/>
        <end position="324"/>
    </location>
</feature>
<evidence type="ECO:0008006" key="12">
    <source>
        <dbReference type="Google" id="ProtNLM"/>
    </source>
</evidence>
<sequence>MNQTGSLRRTVFATLFFIVISTVVLSVLQSRLGFQNTLTTMRQMLVISDGHDWYGKDSWQFMLKAYLQVHQHSGQDLYDAVFFTQHEKFQYPPTSLLFFELFDKLHILDYWHLNLFNHLIVLLTALGMARLSVVMASELGLESITKDARSRLALMALGFVSTWFFYPVIWTLYLGQIQAWIACATIFACIAYAGGQRGWAGVLMGICALIKPQFGLFLIWGLFRRDMRFVAAWLGVVVPATLLAISMYGFEQFIGYRHALAYMGARGEAYFGNTSINGVMHRFFQNGNDQVFFENHFADYRPLVQQVTVASALVLIAIGLWWSFRSRKEPPLPSFLLAQLCFTAASPIVWVHHFGGLLPLFMLTFLTLLRNAEKYGGQVISKPLIVLALAYLIVANDNRILNLAQGPVNPIQICFLVAAAAVAWLLVRETTRTEPATRTEPRTRNRRWFGMSRG</sequence>
<dbReference type="Pfam" id="PF09594">
    <property type="entry name" value="GT87"/>
    <property type="match status" value="1"/>
</dbReference>
<dbReference type="AlphaFoldDB" id="A0A6J5GW89"/>
<dbReference type="GO" id="GO:0005886">
    <property type="term" value="C:plasma membrane"/>
    <property type="evidence" value="ECO:0007669"/>
    <property type="project" value="UniProtKB-SubCell"/>
</dbReference>
<comment type="similarity">
    <text evidence="7">Belongs to the glycosyltransferase 87 family.</text>
</comment>
<reference evidence="10 11" key="1">
    <citation type="submission" date="2020-04" db="EMBL/GenBank/DDBJ databases">
        <authorList>
            <person name="De Canck E."/>
        </authorList>
    </citation>
    <scope>NUCLEOTIDE SEQUENCE [LARGE SCALE GENOMIC DNA]</scope>
    <source>
        <strain evidence="10 11">LMG 27177</strain>
    </source>
</reference>
<evidence type="ECO:0000256" key="6">
    <source>
        <dbReference type="ARBA" id="ARBA00023136"/>
    </source>
</evidence>
<evidence type="ECO:0000256" key="1">
    <source>
        <dbReference type="ARBA" id="ARBA00004651"/>
    </source>
</evidence>
<feature type="compositionally biased region" description="Basic and acidic residues" evidence="8">
    <location>
        <begin position="434"/>
        <end position="443"/>
    </location>
</feature>
<evidence type="ECO:0000313" key="11">
    <source>
        <dbReference type="Proteomes" id="UP000494252"/>
    </source>
</evidence>
<gene>
    <name evidence="10" type="ORF">LMG27177_06001</name>
</gene>
<evidence type="ECO:0000256" key="8">
    <source>
        <dbReference type="SAM" id="MobiDB-lite"/>
    </source>
</evidence>
<feature type="transmembrane region" description="Helical" evidence="9">
    <location>
        <begin position="336"/>
        <end position="363"/>
    </location>
</feature>
<feature type="region of interest" description="Disordered" evidence="8">
    <location>
        <begin position="434"/>
        <end position="454"/>
    </location>
</feature>
<feature type="transmembrane region" description="Helical" evidence="9">
    <location>
        <begin position="179"/>
        <end position="195"/>
    </location>
</feature>
<dbReference type="RefSeq" id="WP_217468660.1">
    <property type="nucleotide sequence ID" value="NZ_CADIKI010000022.1"/>
</dbReference>
<protein>
    <recommendedName>
        <fullName evidence="12">DUF2029 domain-containing protein</fullName>
    </recommendedName>
</protein>
<evidence type="ECO:0000256" key="9">
    <source>
        <dbReference type="SAM" id="Phobius"/>
    </source>
</evidence>
<feature type="transmembrane region" description="Helical" evidence="9">
    <location>
        <begin position="12"/>
        <end position="34"/>
    </location>
</feature>
<accession>A0A6J5GW89</accession>
<feature type="transmembrane region" description="Helical" evidence="9">
    <location>
        <begin position="152"/>
        <end position="173"/>
    </location>
</feature>
<evidence type="ECO:0000256" key="5">
    <source>
        <dbReference type="ARBA" id="ARBA00022989"/>
    </source>
</evidence>